<dbReference type="GO" id="GO:0000287">
    <property type="term" value="F:magnesium ion binding"/>
    <property type="evidence" value="ECO:0007669"/>
    <property type="project" value="UniProtKB-UniRule"/>
</dbReference>
<dbReference type="AlphaFoldDB" id="A0A9X4H748"/>
<evidence type="ECO:0000256" key="7">
    <source>
        <dbReference type="ARBA" id="ARBA00022723"/>
    </source>
</evidence>
<dbReference type="InterPro" id="IPR005147">
    <property type="entry name" value="tRNA_synthase_B5-dom"/>
</dbReference>
<dbReference type="FunFam" id="3.30.70.380:FF:000001">
    <property type="entry name" value="Phenylalanine--tRNA ligase beta subunit"/>
    <property type="match status" value="1"/>
</dbReference>
<dbReference type="Pfam" id="PF01588">
    <property type="entry name" value="tRNA_bind"/>
    <property type="match status" value="1"/>
</dbReference>
<dbReference type="EMBL" id="JAKOAV010000004">
    <property type="protein sequence ID" value="MDF9407414.1"/>
    <property type="molecule type" value="Genomic_DNA"/>
</dbReference>
<dbReference type="Pfam" id="PF17759">
    <property type="entry name" value="tRNA_synthFbeta"/>
    <property type="match status" value="1"/>
</dbReference>
<dbReference type="FunFam" id="3.30.930.10:FF:000022">
    <property type="entry name" value="Phenylalanine--tRNA ligase beta subunit"/>
    <property type="match status" value="1"/>
</dbReference>
<dbReference type="InterPro" id="IPR002547">
    <property type="entry name" value="tRNA-bd_dom"/>
</dbReference>
<evidence type="ECO:0000256" key="13">
    <source>
        <dbReference type="ARBA" id="ARBA00023146"/>
    </source>
</evidence>
<dbReference type="InterPro" id="IPR005146">
    <property type="entry name" value="B3/B4_tRNA-bd"/>
</dbReference>
<dbReference type="FunFam" id="2.40.50.140:FF:000045">
    <property type="entry name" value="Phenylalanine--tRNA ligase beta subunit"/>
    <property type="match status" value="1"/>
</dbReference>
<keyword evidence="5 16" id="KW-0820">tRNA-binding</keyword>
<evidence type="ECO:0000256" key="8">
    <source>
        <dbReference type="ARBA" id="ARBA00022741"/>
    </source>
</evidence>
<evidence type="ECO:0000256" key="5">
    <source>
        <dbReference type="ARBA" id="ARBA00022555"/>
    </source>
</evidence>
<dbReference type="InterPro" id="IPR033714">
    <property type="entry name" value="tRNA_bind_bactPheRS"/>
</dbReference>
<dbReference type="InterPro" id="IPR004532">
    <property type="entry name" value="Phe-tRNA-ligase_IIc_bsu_bact"/>
</dbReference>
<dbReference type="CDD" id="cd02796">
    <property type="entry name" value="tRNA_bind_bactPheRS"/>
    <property type="match status" value="1"/>
</dbReference>
<feature type="domain" description="B5" evidence="19">
    <location>
        <begin position="407"/>
        <end position="482"/>
    </location>
</feature>
<organism evidence="20 21">
    <name type="scientific">Pelotomaculum isophthalicicum JI</name>
    <dbReference type="NCBI Taxonomy" id="947010"/>
    <lineage>
        <taxon>Bacteria</taxon>
        <taxon>Bacillati</taxon>
        <taxon>Bacillota</taxon>
        <taxon>Clostridia</taxon>
        <taxon>Eubacteriales</taxon>
        <taxon>Desulfotomaculaceae</taxon>
        <taxon>Pelotomaculum</taxon>
    </lineage>
</organism>
<evidence type="ECO:0000256" key="15">
    <source>
        <dbReference type="HAMAP-Rule" id="MF_00283"/>
    </source>
</evidence>
<dbReference type="CDD" id="cd00769">
    <property type="entry name" value="PheRS_beta_core"/>
    <property type="match status" value="1"/>
</dbReference>
<dbReference type="GO" id="GO:0016740">
    <property type="term" value="F:transferase activity"/>
    <property type="evidence" value="ECO:0007669"/>
    <property type="project" value="UniProtKB-ARBA"/>
</dbReference>
<evidence type="ECO:0000259" key="19">
    <source>
        <dbReference type="PROSITE" id="PS51483"/>
    </source>
</evidence>
<feature type="binding site" evidence="15">
    <location>
        <position position="470"/>
    </location>
    <ligand>
        <name>Mg(2+)</name>
        <dbReference type="ChEBI" id="CHEBI:18420"/>
        <note>shared with alpha subunit</note>
    </ligand>
</feature>
<keyword evidence="4 15" id="KW-0963">Cytoplasm</keyword>
<dbReference type="GO" id="GO:0140096">
    <property type="term" value="F:catalytic activity, acting on a protein"/>
    <property type="evidence" value="ECO:0007669"/>
    <property type="project" value="UniProtKB-ARBA"/>
</dbReference>
<dbReference type="Pfam" id="PF03484">
    <property type="entry name" value="B5"/>
    <property type="match status" value="1"/>
</dbReference>
<dbReference type="Gene3D" id="2.40.50.140">
    <property type="entry name" value="Nucleic acid-binding proteins"/>
    <property type="match status" value="1"/>
</dbReference>
<dbReference type="SMART" id="SM00874">
    <property type="entry name" value="B5"/>
    <property type="match status" value="1"/>
</dbReference>
<keyword evidence="7 15" id="KW-0479">Metal-binding</keyword>
<dbReference type="Pfam" id="PF03147">
    <property type="entry name" value="FDX-ACB"/>
    <property type="match status" value="1"/>
</dbReference>
<evidence type="ECO:0000256" key="11">
    <source>
        <dbReference type="ARBA" id="ARBA00022884"/>
    </source>
</evidence>
<evidence type="ECO:0000256" key="9">
    <source>
        <dbReference type="ARBA" id="ARBA00022840"/>
    </source>
</evidence>
<gene>
    <name evidence="15 20" type="primary">pheT</name>
    <name evidence="20" type="ORF">L7E55_03405</name>
</gene>
<accession>A0A9X4H748</accession>
<evidence type="ECO:0000256" key="1">
    <source>
        <dbReference type="ARBA" id="ARBA00004496"/>
    </source>
</evidence>
<dbReference type="RefSeq" id="WP_277442651.1">
    <property type="nucleotide sequence ID" value="NZ_JAKOAV010000004.1"/>
</dbReference>
<evidence type="ECO:0000259" key="17">
    <source>
        <dbReference type="PROSITE" id="PS50886"/>
    </source>
</evidence>
<keyword evidence="21" id="KW-1185">Reference proteome</keyword>
<dbReference type="InterPro" id="IPR012340">
    <property type="entry name" value="NA-bd_OB-fold"/>
</dbReference>
<dbReference type="Pfam" id="PF03483">
    <property type="entry name" value="B3_4"/>
    <property type="match status" value="1"/>
</dbReference>
<reference evidence="20" key="1">
    <citation type="submission" date="2022-02" db="EMBL/GenBank/DDBJ databases">
        <authorList>
            <person name="Leng L."/>
        </authorList>
    </citation>
    <scope>NUCLEOTIDE SEQUENCE</scope>
    <source>
        <strain evidence="20">JI</strain>
    </source>
</reference>
<dbReference type="PANTHER" id="PTHR10947">
    <property type="entry name" value="PHENYLALANYL-TRNA SYNTHETASE BETA CHAIN AND LEUCINE-RICH REPEAT-CONTAINING PROTEIN 47"/>
    <property type="match status" value="1"/>
</dbReference>
<dbReference type="PROSITE" id="PS51483">
    <property type="entry name" value="B5"/>
    <property type="match status" value="1"/>
</dbReference>
<evidence type="ECO:0000256" key="6">
    <source>
        <dbReference type="ARBA" id="ARBA00022598"/>
    </source>
</evidence>
<dbReference type="InterPro" id="IPR020825">
    <property type="entry name" value="Phe-tRNA_synthase-like_B3/B4"/>
</dbReference>
<dbReference type="GO" id="GO:0005524">
    <property type="term" value="F:ATP binding"/>
    <property type="evidence" value="ECO:0007669"/>
    <property type="project" value="UniProtKB-UniRule"/>
</dbReference>
<dbReference type="SUPFAM" id="SSF46955">
    <property type="entry name" value="Putative DNA-binding domain"/>
    <property type="match status" value="1"/>
</dbReference>
<evidence type="ECO:0000259" key="18">
    <source>
        <dbReference type="PROSITE" id="PS51447"/>
    </source>
</evidence>
<evidence type="ECO:0000313" key="21">
    <source>
        <dbReference type="Proteomes" id="UP001154312"/>
    </source>
</evidence>
<keyword evidence="9 15" id="KW-0067">ATP-binding</keyword>
<dbReference type="FunFam" id="3.30.56.10:FF:000002">
    <property type="entry name" value="Phenylalanine--tRNA ligase beta subunit"/>
    <property type="match status" value="1"/>
</dbReference>
<dbReference type="Gene3D" id="3.30.70.380">
    <property type="entry name" value="Ferrodoxin-fold anticodon-binding domain"/>
    <property type="match status" value="1"/>
</dbReference>
<feature type="binding site" evidence="15">
    <location>
        <position position="466"/>
    </location>
    <ligand>
        <name>Mg(2+)</name>
        <dbReference type="ChEBI" id="CHEBI:18420"/>
        <note>shared with alpha subunit</note>
    </ligand>
</feature>
<evidence type="ECO:0000256" key="12">
    <source>
        <dbReference type="ARBA" id="ARBA00022917"/>
    </source>
</evidence>
<evidence type="ECO:0000256" key="16">
    <source>
        <dbReference type="PROSITE-ProRule" id="PRU00209"/>
    </source>
</evidence>
<dbReference type="PROSITE" id="PS50886">
    <property type="entry name" value="TRBD"/>
    <property type="match status" value="1"/>
</dbReference>
<protein>
    <recommendedName>
        <fullName evidence="15">Phenylalanine--tRNA ligase beta subunit</fullName>
        <ecNumber evidence="15">6.1.1.20</ecNumber>
    </recommendedName>
    <alternativeName>
        <fullName evidence="15">Phenylalanyl-tRNA synthetase beta subunit</fullName>
        <shortName evidence="15">PheRS</shortName>
    </alternativeName>
</protein>
<sequence>MYISYNWLQDFVDLDLPPQELAERLTLAGIAVESVTELGKDISGVVTGRIETISPHPNADKLVITTVNTGEEKLQIITAATNVKEGDVIPVALEGAKLAGGFVIKRAKLRGVESRGMMCSGQELGIDAKTMPADQAHGIMILPPGTPLGRDAKEILGLNDFILELDLTPNRGDCLSVIGVAREVAALLGRPFRPVEPSFPEAGENIGGQVRVDIDEPDLCRRYVARLIKNVRVGRSPLWMQSRLRAAGMRPISNIVDVTNYVMLEMGQPLHAFDYDKLVDHHIIVRRAREDEEMVSLDDVLRKLNKDMLVITDPSGPVAVAGVMGGLSTEVTDQTTSILLESAYFNPVSIRRTSKALGLRSEASLRFEKGIDLGGCLMAINRAAQLIYDMDAGEVVTGVVDNYISPANEKTVMFRPKRAAYVLGLDIPKEKASDILSRLHFNVQDAGEDLLVTVPTYRVDVSIEEDLIEEVARIHGYHQIPATLPFGSSSHGAKTREQSFKTLIADALAGAGFYEVVTYSFTNPRVFDLMNLPADSPFRNTVKIQNPLSEEHSVMRTMMLPGLLEVLSRNFNRRVQDGAIFELGTVFLPGGDNHPPEERPALAAVAMGKAPGNWKMQSQEYDFYFLKGVLESIFSDFGTEVVNFYPENNNPSFHPGRTAALDAGGRKIGVIGELHPDVLEKYELPERVVAFEIDFEKLYAVSGQPKVYKPLPKFPGVERDLAIVLKRENRTGDILETIRKTGGELLISVSLFDIYQGEQVPQGYQSMAFSLKFQAADRTLTDAEVSEATDAIATELSNRFGAQLRG</sequence>
<comment type="similarity">
    <text evidence="2 15">Belongs to the phenylalanyl-tRNA synthetase beta subunit family. Type 1 subfamily.</text>
</comment>
<keyword evidence="13 15" id="KW-0030">Aminoacyl-tRNA synthetase</keyword>
<feature type="binding site" evidence="15">
    <location>
        <position position="460"/>
    </location>
    <ligand>
        <name>Mg(2+)</name>
        <dbReference type="ChEBI" id="CHEBI:18420"/>
        <note>shared with alpha subunit</note>
    </ligand>
</feature>
<dbReference type="Gene3D" id="3.30.930.10">
    <property type="entry name" value="Bira Bifunctional Protein, Domain 2"/>
    <property type="match status" value="1"/>
</dbReference>
<feature type="binding site" evidence="15">
    <location>
        <position position="469"/>
    </location>
    <ligand>
        <name>Mg(2+)</name>
        <dbReference type="ChEBI" id="CHEBI:18420"/>
        <note>shared with alpha subunit</note>
    </ligand>
</feature>
<keyword evidence="12 15" id="KW-0648">Protein biosynthesis</keyword>
<evidence type="ECO:0000256" key="14">
    <source>
        <dbReference type="ARBA" id="ARBA00049255"/>
    </source>
</evidence>
<dbReference type="FunFam" id="3.50.40.10:FF:000001">
    <property type="entry name" value="Phenylalanine--tRNA ligase beta subunit"/>
    <property type="match status" value="1"/>
</dbReference>
<dbReference type="InterPro" id="IPR005121">
    <property type="entry name" value="Fdx_antiC-bd"/>
</dbReference>
<keyword evidence="8 15" id="KW-0547">Nucleotide-binding</keyword>
<dbReference type="PANTHER" id="PTHR10947:SF0">
    <property type="entry name" value="PHENYLALANINE--TRNA LIGASE BETA SUBUNIT"/>
    <property type="match status" value="1"/>
</dbReference>
<dbReference type="InterPro" id="IPR045864">
    <property type="entry name" value="aa-tRNA-synth_II/BPL/LPL"/>
</dbReference>
<dbReference type="GO" id="GO:0004826">
    <property type="term" value="F:phenylalanine-tRNA ligase activity"/>
    <property type="evidence" value="ECO:0007669"/>
    <property type="project" value="UniProtKB-UniRule"/>
</dbReference>
<evidence type="ECO:0000256" key="4">
    <source>
        <dbReference type="ARBA" id="ARBA00022490"/>
    </source>
</evidence>
<dbReference type="PROSITE" id="PS51447">
    <property type="entry name" value="FDX_ACB"/>
    <property type="match status" value="1"/>
</dbReference>
<keyword evidence="6 15" id="KW-0436">Ligase</keyword>
<dbReference type="GO" id="GO:0006432">
    <property type="term" value="P:phenylalanyl-tRNA aminoacylation"/>
    <property type="evidence" value="ECO:0007669"/>
    <property type="project" value="UniProtKB-UniRule"/>
</dbReference>
<dbReference type="NCBIfam" id="TIGR00472">
    <property type="entry name" value="pheT_bact"/>
    <property type="match status" value="1"/>
</dbReference>
<dbReference type="SUPFAM" id="SSF50249">
    <property type="entry name" value="Nucleic acid-binding proteins"/>
    <property type="match status" value="1"/>
</dbReference>
<dbReference type="InterPro" id="IPR009061">
    <property type="entry name" value="DNA-bd_dom_put_sf"/>
</dbReference>
<dbReference type="InterPro" id="IPR045060">
    <property type="entry name" value="Phe-tRNA-ligase_IIc_bsu"/>
</dbReference>
<evidence type="ECO:0000256" key="2">
    <source>
        <dbReference type="ARBA" id="ARBA00008653"/>
    </source>
</evidence>
<proteinExistence type="inferred from homology"/>
<dbReference type="SUPFAM" id="SSF56037">
    <property type="entry name" value="PheT/TilS domain"/>
    <property type="match status" value="1"/>
</dbReference>
<dbReference type="InterPro" id="IPR041616">
    <property type="entry name" value="PheRS_beta_core"/>
</dbReference>
<dbReference type="SUPFAM" id="SSF54991">
    <property type="entry name" value="Anticodon-binding domain of PheRS"/>
    <property type="match status" value="1"/>
</dbReference>
<dbReference type="GO" id="GO:0000049">
    <property type="term" value="F:tRNA binding"/>
    <property type="evidence" value="ECO:0007669"/>
    <property type="project" value="UniProtKB-UniRule"/>
</dbReference>
<name>A0A9X4H748_9FIRM</name>
<evidence type="ECO:0000313" key="20">
    <source>
        <dbReference type="EMBL" id="MDF9407414.1"/>
    </source>
</evidence>
<dbReference type="SUPFAM" id="SSF55681">
    <property type="entry name" value="Class II aaRS and biotin synthetases"/>
    <property type="match status" value="1"/>
</dbReference>
<dbReference type="Gene3D" id="3.30.56.10">
    <property type="match status" value="2"/>
</dbReference>
<keyword evidence="10 15" id="KW-0460">Magnesium</keyword>
<comment type="cofactor">
    <cofactor evidence="15">
        <name>Mg(2+)</name>
        <dbReference type="ChEBI" id="CHEBI:18420"/>
    </cofactor>
    <text evidence="15">Binds 2 magnesium ions per tetramer.</text>
</comment>
<dbReference type="HAMAP" id="MF_00283">
    <property type="entry name" value="Phe_tRNA_synth_beta1"/>
    <property type="match status" value="1"/>
</dbReference>
<comment type="catalytic activity">
    <reaction evidence="14 15">
        <text>tRNA(Phe) + L-phenylalanine + ATP = L-phenylalanyl-tRNA(Phe) + AMP + diphosphate + H(+)</text>
        <dbReference type="Rhea" id="RHEA:19413"/>
        <dbReference type="Rhea" id="RHEA-COMP:9668"/>
        <dbReference type="Rhea" id="RHEA-COMP:9699"/>
        <dbReference type="ChEBI" id="CHEBI:15378"/>
        <dbReference type="ChEBI" id="CHEBI:30616"/>
        <dbReference type="ChEBI" id="CHEBI:33019"/>
        <dbReference type="ChEBI" id="CHEBI:58095"/>
        <dbReference type="ChEBI" id="CHEBI:78442"/>
        <dbReference type="ChEBI" id="CHEBI:78531"/>
        <dbReference type="ChEBI" id="CHEBI:456215"/>
        <dbReference type="EC" id="6.1.1.20"/>
    </reaction>
</comment>
<feature type="domain" description="TRNA-binding" evidence="17">
    <location>
        <begin position="39"/>
        <end position="153"/>
    </location>
</feature>
<evidence type="ECO:0000256" key="10">
    <source>
        <dbReference type="ARBA" id="ARBA00022842"/>
    </source>
</evidence>
<dbReference type="SMART" id="SM00873">
    <property type="entry name" value="B3_4"/>
    <property type="match status" value="1"/>
</dbReference>
<dbReference type="SMART" id="SM00896">
    <property type="entry name" value="FDX-ACB"/>
    <property type="match status" value="1"/>
</dbReference>
<dbReference type="InterPro" id="IPR036690">
    <property type="entry name" value="Fdx_antiC-bd_sf"/>
</dbReference>
<comment type="subcellular location">
    <subcellularLocation>
        <location evidence="1 15">Cytoplasm</location>
    </subcellularLocation>
</comment>
<dbReference type="EC" id="6.1.1.20" evidence="15"/>
<comment type="subunit">
    <text evidence="3 15">Tetramer of two alpha and two beta subunits.</text>
</comment>
<evidence type="ECO:0000256" key="3">
    <source>
        <dbReference type="ARBA" id="ARBA00011209"/>
    </source>
</evidence>
<dbReference type="GO" id="GO:0009328">
    <property type="term" value="C:phenylalanine-tRNA ligase complex"/>
    <property type="evidence" value="ECO:0007669"/>
    <property type="project" value="TreeGrafter"/>
</dbReference>
<keyword evidence="11 16" id="KW-0694">RNA-binding</keyword>
<comment type="caution">
    <text evidence="20">The sequence shown here is derived from an EMBL/GenBank/DDBJ whole genome shotgun (WGS) entry which is preliminary data.</text>
</comment>
<feature type="domain" description="FDX-ACB" evidence="18">
    <location>
        <begin position="712"/>
        <end position="805"/>
    </location>
</feature>
<dbReference type="Gene3D" id="3.50.40.10">
    <property type="entry name" value="Phenylalanyl-trna Synthetase, Chain B, domain 3"/>
    <property type="match status" value="1"/>
</dbReference>
<dbReference type="Proteomes" id="UP001154312">
    <property type="component" value="Unassembled WGS sequence"/>
</dbReference>